<evidence type="ECO:0000313" key="2">
    <source>
        <dbReference type="Proteomes" id="UP000572722"/>
    </source>
</evidence>
<comment type="caution">
    <text evidence="1">The sequence shown here is derived from an EMBL/GenBank/DDBJ whole genome shotgun (WGS) entry which is preliminary data.</text>
</comment>
<reference evidence="1 2" key="1">
    <citation type="submission" date="2019-08" db="EMBL/GenBank/DDBJ databases">
        <title>Draft genome sequencing and comparative genomics of hatchery-associated Vibrios.</title>
        <authorList>
            <person name="Kehlet-Delgado H."/>
            <person name="Mueller R.S."/>
        </authorList>
    </citation>
    <scope>NUCLEOTIDE SEQUENCE [LARGE SCALE GENOMIC DNA]</scope>
    <source>
        <strain evidence="1 2">01-65-5-1</strain>
    </source>
</reference>
<gene>
    <name evidence="1" type="ORF">F0237_09780</name>
</gene>
<sequence length="161" mass="18225">MMSADNGLKLSLLLALLTTLANVTLKVRDRPAFMDGESSQLYYSNSANYRPNGEVYYIEDFHTLDAQMFFRNKSYTSRMIAGEDKAIHFSYLAEFYSHNLVQFSQFSLDSGLPGVQKVVDVEAHALGRLTSETLQIIHQQGPVLCYMKLLEGSVKCVVRRK</sequence>
<organism evidence="1 2">
    <name type="scientific">Vibrio tubiashii</name>
    <dbReference type="NCBI Taxonomy" id="29498"/>
    <lineage>
        <taxon>Bacteria</taxon>
        <taxon>Pseudomonadati</taxon>
        <taxon>Pseudomonadota</taxon>
        <taxon>Gammaproteobacteria</taxon>
        <taxon>Vibrionales</taxon>
        <taxon>Vibrionaceae</taxon>
        <taxon>Vibrio</taxon>
        <taxon>Vibrio oreintalis group</taxon>
    </lineage>
</organism>
<proteinExistence type="predicted"/>
<dbReference type="RefSeq" id="WP_004747505.1">
    <property type="nucleotide sequence ID" value="NZ_CBCRVR010000008.1"/>
</dbReference>
<dbReference type="AlphaFoldDB" id="A0AAE5LI07"/>
<dbReference type="GeneID" id="23447870"/>
<dbReference type="EMBL" id="VTXO01000003">
    <property type="protein sequence ID" value="NOI80952.1"/>
    <property type="molecule type" value="Genomic_DNA"/>
</dbReference>
<protein>
    <submittedName>
        <fullName evidence="1">Uncharacterized protein</fullName>
    </submittedName>
</protein>
<accession>A0AAE5LI07</accession>
<dbReference type="Proteomes" id="UP000572722">
    <property type="component" value="Unassembled WGS sequence"/>
</dbReference>
<name>A0AAE5LI07_9VIBR</name>
<evidence type="ECO:0000313" key="1">
    <source>
        <dbReference type="EMBL" id="NOI80952.1"/>
    </source>
</evidence>